<sequence length="300" mass="34030">MSEANSSTPGALFETRGAGAQAAAPSTAKAMPRPLALSASRINDYKRCPLQYRLRAIDRIPEPATWAQVKGTLVHAVLEEMFSWPREQRLFPAAVKQLKPSWAQLCEKHPEYEEVVAEEVFLNFLVECRDLLRNYFLMENPMGFDPAACEEYVNSVLDNGVPVRGFIDRVDINDTGMVRVVDYKTGKMPKPWYSQDADFQMLFYGLLYWRTRGVIPAQLRLIYLKDQGNKVVSPNATQLEYLEKDLAELWGKIKSDGLSGDFRPKENKLCRWCPFHEYCPVQGGTPPEYPGWPGALGEKS</sequence>
<feature type="compositionally biased region" description="Low complexity" evidence="4">
    <location>
        <begin position="18"/>
        <end position="27"/>
    </location>
</feature>
<name>A0A1I2SUZ0_9CORY</name>
<dbReference type="GO" id="GO:0006281">
    <property type="term" value="P:DNA repair"/>
    <property type="evidence" value="ECO:0007669"/>
    <property type="project" value="UniProtKB-KW"/>
</dbReference>
<keyword evidence="3" id="KW-0234">DNA repair</keyword>
<keyword evidence="1" id="KW-0227">DNA damage</keyword>
<keyword evidence="7" id="KW-1185">Reference proteome</keyword>
<evidence type="ECO:0000256" key="2">
    <source>
        <dbReference type="ARBA" id="ARBA00022806"/>
    </source>
</evidence>
<keyword evidence="6" id="KW-0540">Nuclease</keyword>
<dbReference type="Gene3D" id="3.90.320.10">
    <property type="match status" value="1"/>
</dbReference>
<feature type="region of interest" description="Disordered" evidence="4">
    <location>
        <begin position="1"/>
        <end position="27"/>
    </location>
</feature>
<dbReference type="Pfam" id="PF12705">
    <property type="entry name" value="PDDEXK_1"/>
    <property type="match status" value="1"/>
</dbReference>
<proteinExistence type="predicted"/>
<evidence type="ECO:0000256" key="4">
    <source>
        <dbReference type="SAM" id="MobiDB-lite"/>
    </source>
</evidence>
<dbReference type="GO" id="GO:0004527">
    <property type="term" value="F:exonuclease activity"/>
    <property type="evidence" value="ECO:0007669"/>
    <property type="project" value="UniProtKB-KW"/>
</dbReference>
<dbReference type="InterPro" id="IPR011335">
    <property type="entry name" value="Restrct_endonuc-II-like"/>
</dbReference>
<evidence type="ECO:0000313" key="7">
    <source>
        <dbReference type="Proteomes" id="UP000199065"/>
    </source>
</evidence>
<evidence type="ECO:0000313" key="6">
    <source>
        <dbReference type="EMBL" id="SFG56408.1"/>
    </source>
</evidence>
<accession>A0A1I2SUZ0</accession>
<dbReference type="SUPFAM" id="SSF52980">
    <property type="entry name" value="Restriction endonuclease-like"/>
    <property type="match status" value="1"/>
</dbReference>
<gene>
    <name evidence="6" type="ORF">SAMN05660282_01254</name>
</gene>
<organism evidence="6 7">
    <name type="scientific">Corynebacterium spheniscorum</name>
    <dbReference type="NCBI Taxonomy" id="185761"/>
    <lineage>
        <taxon>Bacteria</taxon>
        <taxon>Bacillati</taxon>
        <taxon>Actinomycetota</taxon>
        <taxon>Actinomycetes</taxon>
        <taxon>Mycobacteriales</taxon>
        <taxon>Corynebacteriaceae</taxon>
        <taxon>Corynebacterium</taxon>
    </lineage>
</organism>
<protein>
    <submittedName>
        <fullName evidence="6">Putative RecB family exonuclease</fullName>
    </submittedName>
</protein>
<dbReference type="AlphaFoldDB" id="A0A1I2SUZ0"/>
<dbReference type="InterPro" id="IPR011604">
    <property type="entry name" value="PDDEXK-like_dom_sf"/>
</dbReference>
<keyword evidence="2" id="KW-0547">Nucleotide-binding</keyword>
<dbReference type="STRING" id="185761.SAMN05660282_01254"/>
<dbReference type="GO" id="GO:0004386">
    <property type="term" value="F:helicase activity"/>
    <property type="evidence" value="ECO:0007669"/>
    <property type="project" value="UniProtKB-KW"/>
</dbReference>
<keyword evidence="6" id="KW-0269">Exonuclease</keyword>
<keyword evidence="6" id="KW-0378">Hydrolase</keyword>
<evidence type="ECO:0000256" key="3">
    <source>
        <dbReference type="ARBA" id="ARBA00023204"/>
    </source>
</evidence>
<dbReference type="Proteomes" id="UP000199065">
    <property type="component" value="Unassembled WGS sequence"/>
</dbReference>
<dbReference type="EMBL" id="FOPJ01000006">
    <property type="protein sequence ID" value="SFG56408.1"/>
    <property type="molecule type" value="Genomic_DNA"/>
</dbReference>
<dbReference type="InterPro" id="IPR038726">
    <property type="entry name" value="PDDEXK_AddAB-type"/>
</dbReference>
<evidence type="ECO:0000259" key="5">
    <source>
        <dbReference type="Pfam" id="PF12705"/>
    </source>
</evidence>
<reference evidence="6 7" key="1">
    <citation type="submission" date="2016-10" db="EMBL/GenBank/DDBJ databases">
        <authorList>
            <person name="de Groot N.N."/>
        </authorList>
    </citation>
    <scope>NUCLEOTIDE SEQUENCE [LARGE SCALE GENOMIC DNA]</scope>
    <source>
        <strain>J11</strain>
        <strain evidence="7">PG 39</strain>
    </source>
</reference>
<keyword evidence="2" id="KW-0067">ATP-binding</keyword>
<evidence type="ECO:0000256" key="1">
    <source>
        <dbReference type="ARBA" id="ARBA00022763"/>
    </source>
</evidence>
<feature type="domain" description="PD-(D/E)XK endonuclease-like" evidence="5">
    <location>
        <begin position="37"/>
        <end position="280"/>
    </location>
</feature>
<keyword evidence="2" id="KW-0347">Helicase</keyword>